<dbReference type="AlphaFoldDB" id="A0A6L2NKT0"/>
<dbReference type="EMBL" id="BKCJ010009368">
    <property type="protein sequence ID" value="GEU86630.1"/>
    <property type="molecule type" value="Genomic_DNA"/>
</dbReference>
<keyword evidence="1" id="KW-0175">Coiled coil</keyword>
<feature type="coiled-coil region" evidence="1">
    <location>
        <begin position="337"/>
        <end position="364"/>
    </location>
</feature>
<feature type="compositionally biased region" description="Low complexity" evidence="2">
    <location>
        <begin position="226"/>
        <end position="235"/>
    </location>
</feature>
<comment type="caution">
    <text evidence="3">The sequence shown here is derived from an EMBL/GenBank/DDBJ whole genome shotgun (WGS) entry which is preliminary data.</text>
</comment>
<evidence type="ECO:0000256" key="2">
    <source>
        <dbReference type="SAM" id="MobiDB-lite"/>
    </source>
</evidence>
<name>A0A6L2NKT0_TANCI</name>
<feature type="region of interest" description="Disordered" evidence="2">
    <location>
        <begin position="216"/>
        <end position="239"/>
    </location>
</feature>
<accession>A0A6L2NKT0</accession>
<protein>
    <submittedName>
        <fullName evidence="3">Uncharacterized protein</fullName>
    </submittedName>
</protein>
<reference evidence="3" key="1">
    <citation type="journal article" date="2019" name="Sci. Rep.">
        <title>Draft genome of Tanacetum cinerariifolium, the natural source of mosquito coil.</title>
        <authorList>
            <person name="Yamashiro T."/>
            <person name="Shiraishi A."/>
            <person name="Satake H."/>
            <person name="Nakayama K."/>
        </authorList>
    </citation>
    <scope>NUCLEOTIDE SEQUENCE</scope>
</reference>
<sequence length="531" mass="59288">LGPLGLNKIVPIEVLCQSLQIELTPPVGSYNQEDVRRLSAHIVKLQDTPEGVLVLSGLSLEELNPRSDYQESCWKWYRGVFMIFFISMSVPKLRFRRSFIVILDLPYRGFLSIVPPAVFDVAIPNPTLEGLVASTPNAKVCNGTIIWKYYPTYLFAADSNEESDDNKDACVEIPIITPIRSAIVIPTQGNHGRGSAAPVVKGPSTHGIMTDVAEASSEAARRPWPSSNGVSSNSKFSRKEWDAPHQPTLKVLTKKVFKDPAVCKTIVNQFPTLGEMVQIEALSIDQLTTKMSVLHCMMMPHGGELLDRYHGLIKSYHDYAQSTNSRMKILQDRPRLRERTKKKIKSLTKNLDQLHAEVACLSVALNQVAVIEAEKDDEILRLKASPRSLFPSSEVVFRVWSESSLLVMSLAEFRVDSSLWLPVNKISDHAVDPLSVILHLELEKLARSSNVPILKDTRVPPPMGISHMVDGDVRLALDGSERVSFDPNDVVVALSLSLSWMERCWYPPFFKCWGGVRGMPENICCFELGEN</sequence>
<feature type="non-terminal residue" evidence="3">
    <location>
        <position position="1"/>
    </location>
</feature>
<gene>
    <name evidence="3" type="ORF">Tci_058608</name>
</gene>
<proteinExistence type="predicted"/>
<evidence type="ECO:0000313" key="3">
    <source>
        <dbReference type="EMBL" id="GEU86630.1"/>
    </source>
</evidence>
<organism evidence="3">
    <name type="scientific">Tanacetum cinerariifolium</name>
    <name type="common">Dalmatian daisy</name>
    <name type="synonym">Chrysanthemum cinerariifolium</name>
    <dbReference type="NCBI Taxonomy" id="118510"/>
    <lineage>
        <taxon>Eukaryota</taxon>
        <taxon>Viridiplantae</taxon>
        <taxon>Streptophyta</taxon>
        <taxon>Embryophyta</taxon>
        <taxon>Tracheophyta</taxon>
        <taxon>Spermatophyta</taxon>
        <taxon>Magnoliopsida</taxon>
        <taxon>eudicotyledons</taxon>
        <taxon>Gunneridae</taxon>
        <taxon>Pentapetalae</taxon>
        <taxon>asterids</taxon>
        <taxon>campanulids</taxon>
        <taxon>Asterales</taxon>
        <taxon>Asteraceae</taxon>
        <taxon>Asteroideae</taxon>
        <taxon>Anthemideae</taxon>
        <taxon>Anthemidinae</taxon>
        <taxon>Tanacetum</taxon>
    </lineage>
</organism>
<evidence type="ECO:0000256" key="1">
    <source>
        <dbReference type="SAM" id="Coils"/>
    </source>
</evidence>